<evidence type="ECO:0000313" key="4">
    <source>
        <dbReference type="Proteomes" id="UP000559809"/>
    </source>
</evidence>
<keyword evidence="4" id="KW-1185">Reference proteome</keyword>
<dbReference type="PIRSF" id="PIRSF017082">
    <property type="entry name" value="YflP"/>
    <property type="match status" value="1"/>
</dbReference>
<dbReference type="PANTHER" id="PTHR42928">
    <property type="entry name" value="TRICARBOXYLATE-BINDING PROTEIN"/>
    <property type="match status" value="1"/>
</dbReference>
<protein>
    <submittedName>
        <fullName evidence="3">Tripartite tricarboxylate transporter substrate binding protein</fullName>
    </submittedName>
</protein>
<name>A0A853G9A9_9BURK</name>
<gene>
    <name evidence="3" type="ORF">H0A72_19585</name>
</gene>
<feature type="chain" id="PRO_5032792634" evidence="2">
    <location>
        <begin position="25"/>
        <end position="324"/>
    </location>
</feature>
<dbReference type="AlphaFoldDB" id="A0A853G9A9"/>
<dbReference type="InterPro" id="IPR005064">
    <property type="entry name" value="BUG"/>
</dbReference>
<dbReference type="SUPFAM" id="SSF53850">
    <property type="entry name" value="Periplasmic binding protein-like II"/>
    <property type="match status" value="1"/>
</dbReference>
<dbReference type="CDD" id="cd13578">
    <property type="entry name" value="PBP2_Bug27"/>
    <property type="match status" value="1"/>
</dbReference>
<reference evidence="3 4" key="1">
    <citation type="submission" date="2020-07" db="EMBL/GenBank/DDBJ databases">
        <title>Taxonomic revisions and descriptions of new bacterial species based on genomic comparisons in the high-G+C-content subgroup of the family Alcaligenaceae.</title>
        <authorList>
            <person name="Szabo A."/>
            <person name="Felfoldi T."/>
        </authorList>
    </citation>
    <scope>NUCLEOTIDE SEQUENCE [LARGE SCALE GENOMIC DNA]</scope>
    <source>
        <strain evidence="3 4">LMG 24012</strain>
    </source>
</reference>
<accession>A0A853G9A9</accession>
<dbReference type="InterPro" id="IPR042100">
    <property type="entry name" value="Bug_dom1"/>
</dbReference>
<dbReference type="PANTHER" id="PTHR42928:SF5">
    <property type="entry name" value="BLR1237 PROTEIN"/>
    <property type="match status" value="1"/>
</dbReference>
<evidence type="ECO:0000256" key="2">
    <source>
        <dbReference type="SAM" id="SignalP"/>
    </source>
</evidence>
<dbReference type="EMBL" id="JACCEM010000012">
    <property type="protein sequence ID" value="NYT51520.1"/>
    <property type="molecule type" value="Genomic_DNA"/>
</dbReference>
<comment type="similarity">
    <text evidence="1">Belongs to the UPF0065 (bug) family.</text>
</comment>
<proteinExistence type="inferred from homology"/>
<dbReference type="Gene3D" id="3.40.190.10">
    <property type="entry name" value="Periplasmic binding protein-like II"/>
    <property type="match status" value="1"/>
</dbReference>
<dbReference type="Gene3D" id="3.40.190.150">
    <property type="entry name" value="Bordetella uptake gene, domain 1"/>
    <property type="match status" value="1"/>
</dbReference>
<dbReference type="Proteomes" id="UP000559809">
    <property type="component" value="Unassembled WGS sequence"/>
</dbReference>
<evidence type="ECO:0000313" key="3">
    <source>
        <dbReference type="EMBL" id="NYT51520.1"/>
    </source>
</evidence>
<feature type="signal peptide" evidence="2">
    <location>
        <begin position="1"/>
        <end position="24"/>
    </location>
</feature>
<evidence type="ECO:0000256" key="1">
    <source>
        <dbReference type="ARBA" id="ARBA00006987"/>
    </source>
</evidence>
<sequence length="324" mass="34141">MKTGKLLLCAAVSATMMGAAPAYAAYPDQPLRIVVGYAAGGTTDILARALGEQLAEELGTSVVIENKPGAAGSIAAAYVQNAKPDGYTVFIATVSSHGMNPALYNKLNYDPVKGFAPISMLASIPLVLVTDPKLKFKSVAELVETARAKPGVLNYSSSGNGSPVHIAGAMFADQAKLDIVHVPYKGGAPANMAVMSGDAQFTFATLPAALPQVKGGKLDALAVTTKQRSTELPEVPTMAEDKNFTGYEINTWNALLAPAGTPDDVIQVLNKAVTKVMGAGKLQESFRREGALPQSSTPEELKAFIDQQLKYWHDVVKKLNIHLS</sequence>
<organism evidence="3 4">
    <name type="scientific">Parapusillimonas granuli</name>
    <dbReference type="NCBI Taxonomy" id="380911"/>
    <lineage>
        <taxon>Bacteria</taxon>
        <taxon>Pseudomonadati</taxon>
        <taxon>Pseudomonadota</taxon>
        <taxon>Betaproteobacteria</taxon>
        <taxon>Burkholderiales</taxon>
        <taxon>Alcaligenaceae</taxon>
        <taxon>Parapusillimonas</taxon>
    </lineage>
</organism>
<comment type="caution">
    <text evidence="3">The sequence shown here is derived from an EMBL/GenBank/DDBJ whole genome shotgun (WGS) entry which is preliminary data.</text>
</comment>
<dbReference type="Pfam" id="PF03401">
    <property type="entry name" value="TctC"/>
    <property type="match status" value="1"/>
</dbReference>
<keyword evidence="2" id="KW-0732">Signal</keyword>
<dbReference type="RefSeq" id="WP_180158197.1">
    <property type="nucleotide sequence ID" value="NZ_JACCEM010000012.1"/>
</dbReference>